<evidence type="ECO:0000313" key="3">
    <source>
        <dbReference type="Proteomes" id="UP000589626"/>
    </source>
</evidence>
<protein>
    <recommendedName>
        <fullName evidence="1">Amidohydrolase-related domain-containing protein</fullName>
    </recommendedName>
</protein>
<dbReference type="Proteomes" id="UP000589626">
    <property type="component" value="Unassembled WGS sequence"/>
</dbReference>
<comment type="caution">
    <text evidence="2">The sequence shown here is derived from an EMBL/GenBank/DDBJ whole genome shotgun (WGS) entry which is preliminary data.</text>
</comment>
<dbReference type="InterPro" id="IPR032466">
    <property type="entry name" value="Metal_Hydrolase"/>
</dbReference>
<dbReference type="SUPFAM" id="SSF51556">
    <property type="entry name" value="Metallo-dependent hydrolases"/>
    <property type="match status" value="1"/>
</dbReference>
<name>A0A7W4Z2Z2_9ACTN</name>
<dbReference type="Gene3D" id="3.20.20.140">
    <property type="entry name" value="Metal-dependent hydrolases"/>
    <property type="match status" value="1"/>
</dbReference>
<evidence type="ECO:0000259" key="1">
    <source>
        <dbReference type="Pfam" id="PF04909"/>
    </source>
</evidence>
<proteinExistence type="predicted"/>
<dbReference type="AlphaFoldDB" id="A0A7W4Z2Z2"/>
<dbReference type="InterPro" id="IPR006680">
    <property type="entry name" value="Amidohydro-rel"/>
</dbReference>
<reference evidence="2 3" key="1">
    <citation type="submission" date="2020-08" db="EMBL/GenBank/DDBJ databases">
        <title>Sequencing the genomes of 1000 actinobacteria strains.</title>
        <authorList>
            <person name="Klenk H.-P."/>
        </authorList>
    </citation>
    <scope>NUCLEOTIDE SEQUENCE [LARGE SCALE GENOMIC DNA]</scope>
    <source>
        <strain evidence="2 3">DSM 105498</strain>
    </source>
</reference>
<dbReference type="EMBL" id="JACHWR010000002">
    <property type="protein sequence ID" value="MBB3043145.1"/>
    <property type="molecule type" value="Genomic_DNA"/>
</dbReference>
<dbReference type="Pfam" id="PF04909">
    <property type="entry name" value="Amidohydro_2"/>
    <property type="match status" value="1"/>
</dbReference>
<gene>
    <name evidence="2" type="ORF">FHU40_002963</name>
</gene>
<dbReference type="RefSeq" id="WP_183593031.1">
    <property type="nucleotide sequence ID" value="NZ_JACHWR010000002.1"/>
</dbReference>
<organism evidence="2 3">
    <name type="scientific">Nocardioides soli</name>
    <dbReference type="NCBI Taxonomy" id="1036020"/>
    <lineage>
        <taxon>Bacteria</taxon>
        <taxon>Bacillati</taxon>
        <taxon>Actinomycetota</taxon>
        <taxon>Actinomycetes</taxon>
        <taxon>Propionibacteriales</taxon>
        <taxon>Nocardioidaceae</taxon>
        <taxon>Nocardioides</taxon>
    </lineage>
</organism>
<keyword evidence="3" id="KW-1185">Reference proteome</keyword>
<dbReference type="PANTHER" id="PTHR43383:SF2">
    <property type="entry name" value="AMIDOHYDROLASE 2 FAMILY PROTEIN"/>
    <property type="match status" value="1"/>
</dbReference>
<accession>A0A7W4Z2Z2</accession>
<dbReference type="PANTHER" id="PTHR43383">
    <property type="entry name" value="NODULIN 6"/>
    <property type="match status" value="1"/>
</dbReference>
<dbReference type="GO" id="GO:0016787">
    <property type="term" value="F:hydrolase activity"/>
    <property type="evidence" value="ECO:0007669"/>
    <property type="project" value="InterPro"/>
</dbReference>
<sequence>MSDIAAYVDGLGLVDHHCHGVVSADLDLAGFEGLATESSWPSPFGGSNFDTPFGVAVRALCAPLLDLPKHSSGAAYVARRSELGPEEVNRRLLGATGIDTYIIETGVGGSELLGAAEIGAATGAAHREVHRLEVIAERLLEQVGGGDEFVTRLTDRLDESAAVAVGFKSVVAYRHGLDFDPARPGLADVRRAADAVVARRTDGARVRLTDETIIRHLLWEAVDRRRPLQFHVGYGDSDIDLYRCDPSRMTEFIRRTVGTGTAITLLHCYPFQREAAFLAQVYPHVYLDTGAAVNYTGFGSAQVVRESLELAPFNKVLFSTDAYGLPELYLCGSLLWRRAVTRIFSAWVDADEMGAGDAVRYLDLIASGNAQNVYADV</sequence>
<evidence type="ECO:0000313" key="2">
    <source>
        <dbReference type="EMBL" id="MBB3043145.1"/>
    </source>
</evidence>
<feature type="domain" description="Amidohydrolase-related" evidence="1">
    <location>
        <begin position="142"/>
        <end position="326"/>
    </location>
</feature>